<dbReference type="PROSITE" id="PS50940">
    <property type="entry name" value="CHIT_BIND_II"/>
    <property type="match status" value="5"/>
</dbReference>
<proteinExistence type="predicted"/>
<keyword evidence="6" id="KW-0325">Glycoprotein</keyword>
<dbReference type="SUPFAM" id="SSF57625">
    <property type="entry name" value="Invertebrate chitin-binding proteins"/>
    <property type="match status" value="5"/>
</dbReference>
<dbReference type="EMBL" id="KN568067">
    <property type="protein sequence ID" value="KHJ84533.1"/>
    <property type="molecule type" value="Genomic_DNA"/>
</dbReference>
<feature type="domain" description="Chitin-binding type-2" evidence="7">
    <location>
        <begin position="21"/>
        <end position="74"/>
    </location>
</feature>
<dbReference type="InterPro" id="IPR002557">
    <property type="entry name" value="Chitin-bd_dom"/>
</dbReference>
<evidence type="ECO:0000256" key="1">
    <source>
        <dbReference type="ARBA" id="ARBA00022473"/>
    </source>
</evidence>
<dbReference type="PANTHER" id="PTHR23301">
    <property type="entry name" value="CHITIN BINDING PERITROPHIN-A"/>
    <property type="match status" value="1"/>
</dbReference>
<evidence type="ECO:0000313" key="8">
    <source>
        <dbReference type="EMBL" id="KHJ84533.1"/>
    </source>
</evidence>
<accession>A0A0B1SGS3</accession>
<organism evidence="8 9">
    <name type="scientific">Oesophagostomum dentatum</name>
    <name type="common">Nodular worm</name>
    <dbReference type="NCBI Taxonomy" id="61180"/>
    <lineage>
        <taxon>Eukaryota</taxon>
        <taxon>Metazoa</taxon>
        <taxon>Ecdysozoa</taxon>
        <taxon>Nematoda</taxon>
        <taxon>Chromadorea</taxon>
        <taxon>Rhabditida</taxon>
        <taxon>Rhabditina</taxon>
        <taxon>Rhabditomorpha</taxon>
        <taxon>Strongyloidea</taxon>
        <taxon>Strongylidae</taxon>
        <taxon>Oesophagostomum</taxon>
    </lineage>
</organism>
<dbReference type="Proteomes" id="UP000053660">
    <property type="component" value="Unassembled WGS sequence"/>
</dbReference>
<dbReference type="InterPro" id="IPR036508">
    <property type="entry name" value="Chitin-bd_dom_sf"/>
</dbReference>
<evidence type="ECO:0000256" key="4">
    <source>
        <dbReference type="ARBA" id="ARBA00022737"/>
    </source>
</evidence>
<gene>
    <name evidence="8" type="ORF">OESDEN_15751</name>
</gene>
<dbReference type="OrthoDB" id="5914859at2759"/>
<keyword evidence="4" id="KW-0677">Repeat</keyword>
<feature type="non-terminal residue" evidence="8">
    <location>
        <position position="1"/>
    </location>
</feature>
<keyword evidence="3" id="KW-0732">Signal</keyword>
<keyword evidence="5" id="KW-1015">Disulfide bond</keyword>
<feature type="domain" description="Chitin-binding type-2" evidence="7">
    <location>
        <begin position="295"/>
        <end position="348"/>
    </location>
</feature>
<evidence type="ECO:0000256" key="5">
    <source>
        <dbReference type="ARBA" id="ARBA00023157"/>
    </source>
</evidence>
<evidence type="ECO:0000256" key="6">
    <source>
        <dbReference type="ARBA" id="ARBA00023180"/>
    </source>
</evidence>
<dbReference type="AlphaFoldDB" id="A0A0B1SGS3"/>
<evidence type="ECO:0000259" key="7">
    <source>
        <dbReference type="PROSITE" id="PS50940"/>
    </source>
</evidence>
<evidence type="ECO:0000256" key="2">
    <source>
        <dbReference type="ARBA" id="ARBA00022669"/>
    </source>
</evidence>
<keyword evidence="1" id="KW-0217">Developmental protein</keyword>
<name>A0A0B1SGS3_OESDE</name>
<dbReference type="InterPro" id="IPR051940">
    <property type="entry name" value="Chitin_bind-dev_reg"/>
</dbReference>
<dbReference type="GO" id="GO:0008061">
    <property type="term" value="F:chitin binding"/>
    <property type="evidence" value="ECO:0007669"/>
    <property type="project" value="UniProtKB-KW"/>
</dbReference>
<reference evidence="8 9" key="1">
    <citation type="submission" date="2014-03" db="EMBL/GenBank/DDBJ databases">
        <title>Draft genome of the hookworm Oesophagostomum dentatum.</title>
        <authorList>
            <person name="Mitreva M."/>
        </authorList>
    </citation>
    <scope>NUCLEOTIDE SEQUENCE [LARGE SCALE GENOMIC DNA]</scope>
    <source>
        <strain evidence="8 9">OD-Hann</strain>
    </source>
</reference>
<dbReference type="SMART" id="SM00494">
    <property type="entry name" value="ChtBD2"/>
    <property type="match status" value="5"/>
</dbReference>
<sequence>EDKGGAPAAAPAEVSPKSVSSTYCALRKDGSYSDGCTAEYITCDKGVATPMKCPQNLVFNAKKGYCDYPESCSSDSSQSQAAQAPQTTKSEPTVSCAGRPNGYHAEGCSSDFVLCTDGVATPMKCPDKLVFNKAKGYCDYPEECQSSQQALDCTGRRDGYHSNGCSPDFVFCNGGTTTAMKCPDNLVFNMQRQQCDYPENCASETKEMTTRAPVLKSPTEAVFDCTGKANGHYSNGCTSTYFYCNEGHAVAMKCPSSLVFNQKKGDCDYPENCSVEMKLPLAAPLKQNAEPAQSFIDCKTKPDGYYSTGCTSDFVFCNEGAATKMMCPASLVFNEKKGYCDYPETCTSGAAAAPPAPAAPPTAPIAQAPAVSTAVDCKSKKDGYYSNGCMPEFVFCNEGVATAMVNYVLLQKSH</sequence>
<keyword evidence="2" id="KW-0147">Chitin-binding</keyword>
<dbReference type="Pfam" id="PF01607">
    <property type="entry name" value="CBM_14"/>
    <property type="match status" value="5"/>
</dbReference>
<feature type="domain" description="Chitin-binding type-2" evidence="7">
    <location>
        <begin position="93"/>
        <end position="146"/>
    </location>
</feature>
<evidence type="ECO:0000256" key="3">
    <source>
        <dbReference type="ARBA" id="ARBA00022729"/>
    </source>
</evidence>
<feature type="domain" description="Chitin-binding type-2" evidence="7">
    <location>
        <begin position="150"/>
        <end position="203"/>
    </location>
</feature>
<feature type="domain" description="Chitin-binding type-2" evidence="7">
    <location>
        <begin position="222"/>
        <end position="275"/>
    </location>
</feature>
<evidence type="ECO:0000313" key="9">
    <source>
        <dbReference type="Proteomes" id="UP000053660"/>
    </source>
</evidence>
<keyword evidence="9" id="KW-1185">Reference proteome</keyword>
<protein>
    <submittedName>
        <fullName evidence="8">Chitin binding Peritrophin-A domain protein</fullName>
    </submittedName>
</protein>
<dbReference type="GO" id="GO:0005576">
    <property type="term" value="C:extracellular region"/>
    <property type="evidence" value="ECO:0007669"/>
    <property type="project" value="InterPro"/>
</dbReference>
<dbReference type="PANTHER" id="PTHR23301:SF0">
    <property type="entry name" value="CHITIN-BINDING TYPE-2 DOMAIN-CONTAINING PROTEIN-RELATED"/>
    <property type="match status" value="1"/>
</dbReference>
<dbReference type="Gene3D" id="2.170.140.10">
    <property type="entry name" value="Chitin binding domain"/>
    <property type="match status" value="5"/>
</dbReference>